<feature type="compositionally biased region" description="Basic residues" evidence="1">
    <location>
        <begin position="283"/>
        <end position="300"/>
    </location>
</feature>
<evidence type="ECO:0000313" key="3">
    <source>
        <dbReference type="Proteomes" id="UP000775213"/>
    </source>
</evidence>
<evidence type="ECO:0000313" key="2">
    <source>
        <dbReference type="EMBL" id="KAH0454192.1"/>
    </source>
</evidence>
<sequence>MPSVLGEILLRRAKMISSATSLHGGSCSHRLKKLEKWNRRIFGVDSLLQLELFHKYNTWMEELEAVHPLDNSVSGGSDFELNLHKLSCGRPCAEDELCTSTNMTENAVNKVQQASYYCSVIKNDNVVDEEAGVDETFHLQISHEQHAAHDPTSEADKVPNFEDISLCMEFILSDARMQKCLIKSATFPSSEVDSLNFINPGINGSSSCSSAPVQNSSSDQLPTYKRSTSLPASSKLVSAMKGGRKQNETSPRMDMRVKWAEDVYDPPATSMSHTVKSYNIQRPKSKKKDNHRQKHSKGKNSRGNNSGKKFPNRGNVGSISSPFPAKLQTGGVNGPATQSEDILEFGVGGLHDIKCGSSIFLRESLAKMHLSFGEAT</sequence>
<dbReference type="PANTHER" id="PTHR34952">
    <property type="entry name" value="OS05G0113500 PROTEIN"/>
    <property type="match status" value="1"/>
</dbReference>
<comment type="caution">
    <text evidence="2">The sequence shown here is derived from an EMBL/GenBank/DDBJ whole genome shotgun (WGS) entry which is preliminary data.</text>
</comment>
<protein>
    <submittedName>
        <fullName evidence="2">Uncharacterized protein</fullName>
    </submittedName>
</protein>
<name>A0AAV7GEF7_DENCH</name>
<dbReference type="EMBL" id="JAGFBR010000015">
    <property type="protein sequence ID" value="KAH0454192.1"/>
    <property type="molecule type" value="Genomic_DNA"/>
</dbReference>
<evidence type="ECO:0000256" key="1">
    <source>
        <dbReference type="SAM" id="MobiDB-lite"/>
    </source>
</evidence>
<reference evidence="2 3" key="1">
    <citation type="journal article" date="2021" name="Hortic Res">
        <title>Chromosome-scale assembly of the Dendrobium chrysotoxum genome enhances the understanding of orchid evolution.</title>
        <authorList>
            <person name="Zhang Y."/>
            <person name="Zhang G.Q."/>
            <person name="Zhang D."/>
            <person name="Liu X.D."/>
            <person name="Xu X.Y."/>
            <person name="Sun W.H."/>
            <person name="Yu X."/>
            <person name="Zhu X."/>
            <person name="Wang Z.W."/>
            <person name="Zhao X."/>
            <person name="Zhong W.Y."/>
            <person name="Chen H."/>
            <person name="Yin W.L."/>
            <person name="Huang T."/>
            <person name="Niu S.C."/>
            <person name="Liu Z.J."/>
        </authorList>
    </citation>
    <scope>NUCLEOTIDE SEQUENCE [LARGE SCALE GENOMIC DNA]</scope>
    <source>
        <strain evidence="2">Lindl</strain>
    </source>
</reference>
<dbReference type="AlphaFoldDB" id="A0AAV7GEF7"/>
<feature type="compositionally biased region" description="Polar residues" evidence="1">
    <location>
        <begin position="205"/>
        <end position="236"/>
    </location>
</feature>
<feature type="region of interest" description="Disordered" evidence="1">
    <location>
        <begin position="266"/>
        <end position="335"/>
    </location>
</feature>
<organism evidence="2 3">
    <name type="scientific">Dendrobium chrysotoxum</name>
    <name type="common">Orchid</name>
    <dbReference type="NCBI Taxonomy" id="161865"/>
    <lineage>
        <taxon>Eukaryota</taxon>
        <taxon>Viridiplantae</taxon>
        <taxon>Streptophyta</taxon>
        <taxon>Embryophyta</taxon>
        <taxon>Tracheophyta</taxon>
        <taxon>Spermatophyta</taxon>
        <taxon>Magnoliopsida</taxon>
        <taxon>Liliopsida</taxon>
        <taxon>Asparagales</taxon>
        <taxon>Orchidaceae</taxon>
        <taxon>Epidendroideae</taxon>
        <taxon>Malaxideae</taxon>
        <taxon>Dendrobiinae</taxon>
        <taxon>Dendrobium</taxon>
    </lineage>
</organism>
<proteinExistence type="predicted"/>
<feature type="compositionally biased region" description="Polar residues" evidence="1">
    <location>
        <begin position="269"/>
        <end position="282"/>
    </location>
</feature>
<gene>
    <name evidence="2" type="ORF">IEQ34_016116</name>
</gene>
<feature type="compositionally biased region" description="Basic and acidic residues" evidence="1">
    <location>
        <begin position="245"/>
        <end position="254"/>
    </location>
</feature>
<dbReference type="Proteomes" id="UP000775213">
    <property type="component" value="Unassembled WGS sequence"/>
</dbReference>
<dbReference type="PANTHER" id="PTHR34952:SF2">
    <property type="entry name" value="OS05G0113500 PROTEIN"/>
    <property type="match status" value="1"/>
</dbReference>
<keyword evidence="3" id="KW-1185">Reference proteome</keyword>
<accession>A0AAV7GEF7</accession>
<feature type="region of interest" description="Disordered" evidence="1">
    <location>
        <begin position="205"/>
        <end position="254"/>
    </location>
</feature>